<comment type="caution">
    <text evidence="1">The sequence shown here is derived from an EMBL/GenBank/DDBJ whole genome shotgun (WGS) entry which is preliminary data.</text>
</comment>
<reference evidence="1 2" key="1">
    <citation type="submission" date="2018-09" db="EMBL/GenBank/DDBJ databases">
        <title>Genomic investigation of the strawberry pathogen Phytophthora fragariae indicates pathogenicity is determined by transcriptional variation in three key races.</title>
        <authorList>
            <person name="Adams T.M."/>
            <person name="Armitage A.D."/>
            <person name="Sobczyk M.K."/>
            <person name="Bates H.J."/>
            <person name="Dunwell J.M."/>
            <person name="Nellist C.F."/>
            <person name="Harrison R.J."/>
        </authorList>
    </citation>
    <scope>NUCLEOTIDE SEQUENCE [LARGE SCALE GENOMIC DNA]</scope>
    <source>
        <strain evidence="1 2">BC-23</strain>
    </source>
</reference>
<dbReference type="AlphaFoldDB" id="A0A6G0M5W7"/>
<evidence type="ECO:0000313" key="2">
    <source>
        <dbReference type="Proteomes" id="UP000476176"/>
    </source>
</evidence>
<evidence type="ECO:0000313" key="1">
    <source>
        <dbReference type="EMBL" id="KAE9151015.1"/>
    </source>
</evidence>
<accession>A0A6G0M5W7</accession>
<sequence>AFRRPGPGAAASTTSSCQACGADYKAADILDAFIEALATRQNVRLTSQLKDFEKCRPPQVGGDNTLASSLLARDVQVHYWNHCRSCFKKTVRTPRGTVCRF</sequence>
<protein>
    <submittedName>
        <fullName evidence="1">Uncharacterized protein</fullName>
    </submittedName>
</protein>
<organism evidence="1 2">
    <name type="scientific">Phytophthora fragariae</name>
    <dbReference type="NCBI Taxonomy" id="53985"/>
    <lineage>
        <taxon>Eukaryota</taxon>
        <taxon>Sar</taxon>
        <taxon>Stramenopiles</taxon>
        <taxon>Oomycota</taxon>
        <taxon>Peronosporomycetes</taxon>
        <taxon>Peronosporales</taxon>
        <taxon>Peronosporaceae</taxon>
        <taxon>Phytophthora</taxon>
    </lineage>
</organism>
<gene>
    <name evidence="1" type="ORF">PF004_g32876</name>
</gene>
<name>A0A6G0M5W7_9STRA</name>
<proteinExistence type="predicted"/>
<feature type="non-terminal residue" evidence="1">
    <location>
        <position position="1"/>
    </location>
</feature>
<dbReference type="Proteomes" id="UP000476176">
    <property type="component" value="Unassembled WGS sequence"/>
</dbReference>
<dbReference type="EMBL" id="QXGC01011902">
    <property type="protein sequence ID" value="KAE9151015.1"/>
    <property type="molecule type" value="Genomic_DNA"/>
</dbReference>